<dbReference type="InterPro" id="IPR036318">
    <property type="entry name" value="FAD-bd_PCMH-like_sf"/>
</dbReference>
<evidence type="ECO:0000313" key="5">
    <source>
        <dbReference type="EMBL" id="ACB84354.1"/>
    </source>
</evidence>
<dbReference type="Pfam" id="PF03450">
    <property type="entry name" value="CO_deh_flav_C"/>
    <property type="match status" value="1"/>
</dbReference>
<feature type="domain" description="FAD-binding PCMH-type" evidence="4">
    <location>
        <begin position="1"/>
        <end position="173"/>
    </location>
</feature>
<dbReference type="RefSeq" id="WP_012447234.1">
    <property type="nucleotide sequence ID" value="NC_010718.1"/>
</dbReference>
<evidence type="ECO:0000313" key="6">
    <source>
        <dbReference type="Proteomes" id="UP000001683"/>
    </source>
</evidence>
<dbReference type="Gene3D" id="3.30.465.10">
    <property type="match status" value="1"/>
</dbReference>
<reference evidence="5 6" key="1">
    <citation type="submission" date="2008-04" db="EMBL/GenBank/DDBJ databases">
        <title>Complete sequence of chromosome of Natranaerobius thermophilus JW/NM-WN-LF.</title>
        <authorList>
            <consortium name="US DOE Joint Genome Institute"/>
            <person name="Copeland A."/>
            <person name="Lucas S."/>
            <person name="Lapidus A."/>
            <person name="Glavina del Rio T."/>
            <person name="Dalin E."/>
            <person name="Tice H."/>
            <person name="Bruce D."/>
            <person name="Goodwin L."/>
            <person name="Pitluck S."/>
            <person name="Chertkov O."/>
            <person name="Brettin T."/>
            <person name="Detter J.C."/>
            <person name="Han C."/>
            <person name="Kuske C.R."/>
            <person name="Schmutz J."/>
            <person name="Larimer F."/>
            <person name="Land M."/>
            <person name="Hauser L."/>
            <person name="Kyrpides N."/>
            <person name="Lykidis A."/>
            <person name="Mesbah N.M."/>
            <person name="Wiegel J."/>
        </authorList>
    </citation>
    <scope>NUCLEOTIDE SEQUENCE [LARGE SCALE GENOMIC DNA]</scope>
    <source>
        <strain evidence="6">ATCC BAA-1301 / DSM 18059 / JW/NM-WN-LF</strain>
    </source>
</reference>
<evidence type="ECO:0000256" key="1">
    <source>
        <dbReference type="ARBA" id="ARBA00022630"/>
    </source>
</evidence>
<dbReference type="Gene3D" id="3.30.390.50">
    <property type="entry name" value="CO dehydrogenase flavoprotein, C-terminal domain"/>
    <property type="match status" value="1"/>
</dbReference>
<dbReference type="OrthoDB" id="9789842at2"/>
<protein>
    <submittedName>
        <fullName evidence="5">Molybdopterin dehydrogenase FAD-binding</fullName>
    </submittedName>
</protein>
<dbReference type="InParanoid" id="B2A7Q2"/>
<dbReference type="AlphaFoldDB" id="B2A7Q2"/>
<dbReference type="EMBL" id="CP001034">
    <property type="protein sequence ID" value="ACB84354.1"/>
    <property type="molecule type" value="Genomic_DNA"/>
</dbReference>
<dbReference type="GO" id="GO:0016491">
    <property type="term" value="F:oxidoreductase activity"/>
    <property type="evidence" value="ECO:0007669"/>
    <property type="project" value="UniProtKB-KW"/>
</dbReference>
<organism evidence="5 6">
    <name type="scientific">Natranaerobius thermophilus (strain ATCC BAA-1301 / DSM 18059 / JW/NM-WN-LF)</name>
    <dbReference type="NCBI Taxonomy" id="457570"/>
    <lineage>
        <taxon>Bacteria</taxon>
        <taxon>Bacillati</taxon>
        <taxon>Bacillota</taxon>
        <taxon>Clostridia</taxon>
        <taxon>Natranaerobiales</taxon>
        <taxon>Natranaerobiaceae</taxon>
        <taxon>Natranaerobius</taxon>
    </lineage>
</organism>
<dbReference type="Gene3D" id="3.30.43.10">
    <property type="entry name" value="Uridine Diphospho-n-acetylenolpyruvylglucosamine Reductase, domain 2"/>
    <property type="match status" value="1"/>
</dbReference>
<dbReference type="InterPro" id="IPR005107">
    <property type="entry name" value="CO_DH_flav_C"/>
</dbReference>
<dbReference type="SUPFAM" id="SSF55447">
    <property type="entry name" value="CO dehydrogenase flavoprotein C-terminal domain-like"/>
    <property type="match status" value="1"/>
</dbReference>
<dbReference type="FunCoup" id="B2A7Q2">
    <property type="interactions" value="56"/>
</dbReference>
<dbReference type="PROSITE" id="PS51387">
    <property type="entry name" value="FAD_PCMH"/>
    <property type="match status" value="1"/>
</dbReference>
<evidence type="ECO:0000259" key="4">
    <source>
        <dbReference type="PROSITE" id="PS51387"/>
    </source>
</evidence>
<proteinExistence type="predicted"/>
<accession>B2A7Q2</accession>
<dbReference type="SUPFAM" id="SSF56176">
    <property type="entry name" value="FAD-binding/transporter-associated domain-like"/>
    <property type="match status" value="1"/>
</dbReference>
<dbReference type="PANTHER" id="PTHR42659">
    <property type="entry name" value="XANTHINE DEHYDROGENASE SUBUNIT C-RELATED"/>
    <property type="match status" value="1"/>
</dbReference>
<dbReference type="PANTHER" id="PTHR42659:SF2">
    <property type="entry name" value="XANTHINE DEHYDROGENASE SUBUNIT C-RELATED"/>
    <property type="match status" value="1"/>
</dbReference>
<evidence type="ECO:0000256" key="2">
    <source>
        <dbReference type="ARBA" id="ARBA00022827"/>
    </source>
</evidence>
<dbReference type="Pfam" id="PF00941">
    <property type="entry name" value="FAD_binding_5"/>
    <property type="match status" value="1"/>
</dbReference>
<evidence type="ECO:0000256" key="3">
    <source>
        <dbReference type="ARBA" id="ARBA00023002"/>
    </source>
</evidence>
<keyword evidence="2" id="KW-0274">FAD</keyword>
<sequence length="281" mass="30249">MMSFTPKTLSELHASLAQLTPQSKIISGGTDLIINMNSGEITPDALLYMGNVPELKKIEQVGDTVEIGAAVTMTELENSPILQGKLQAIVDGAKDVGSQQIRNNGTIGGNIGTASPAGDFIPILFMLDAVIVIANSEGTFKELPIKEVILGPGKTCIDYNEAIVKIKIKIPESPNYKSAFVKLGSRSKVTISRIGVTMGLEIEDHKITKAKVVIGAITPTPVNFEKAEKAMIGRVIDKDLKDEIGQMLSDLIKEISKSRSREYKAWAAKGVIEDVLDKFVA</sequence>
<dbReference type="InterPro" id="IPR036683">
    <property type="entry name" value="CO_DH_flav_C_dom_sf"/>
</dbReference>
<dbReference type="InterPro" id="IPR002346">
    <property type="entry name" value="Mopterin_DH_FAD-bd"/>
</dbReference>
<dbReference type="eggNOG" id="COG1319">
    <property type="taxonomic scope" value="Bacteria"/>
</dbReference>
<keyword evidence="1" id="KW-0285">Flavoprotein</keyword>
<dbReference type="InterPro" id="IPR016167">
    <property type="entry name" value="FAD-bd_PCMH_sub1"/>
</dbReference>
<dbReference type="InterPro" id="IPR016169">
    <property type="entry name" value="FAD-bd_PCMH_sub2"/>
</dbReference>
<dbReference type="InterPro" id="IPR016166">
    <property type="entry name" value="FAD-bd_PCMH"/>
</dbReference>
<name>B2A7Q2_NATTJ</name>
<dbReference type="InterPro" id="IPR051312">
    <property type="entry name" value="Diverse_Substr_Oxidored"/>
</dbReference>
<reference evidence="5 6" key="2">
    <citation type="journal article" date="2011" name="J. Bacteriol.">
        <title>Complete genome sequence of the anaerobic, halophilic alkalithermophile Natranaerobius thermophilus JW/NM-WN-LF.</title>
        <authorList>
            <person name="Zhao B."/>
            <person name="Mesbah N.M."/>
            <person name="Dalin E."/>
            <person name="Goodwin L."/>
            <person name="Nolan M."/>
            <person name="Pitluck S."/>
            <person name="Chertkov O."/>
            <person name="Brettin T.S."/>
            <person name="Han J."/>
            <person name="Larimer F.W."/>
            <person name="Land M.L."/>
            <person name="Hauser L."/>
            <person name="Kyrpides N."/>
            <person name="Wiegel J."/>
        </authorList>
    </citation>
    <scope>NUCLEOTIDE SEQUENCE [LARGE SCALE GENOMIC DNA]</scope>
    <source>
        <strain evidence="6">ATCC BAA-1301 / DSM 18059 / JW/NM-WN-LF</strain>
    </source>
</reference>
<dbReference type="GO" id="GO:0071949">
    <property type="term" value="F:FAD binding"/>
    <property type="evidence" value="ECO:0007669"/>
    <property type="project" value="InterPro"/>
</dbReference>
<dbReference type="KEGG" id="nth:Nther_0767"/>
<dbReference type="SMART" id="SM01092">
    <property type="entry name" value="CO_deh_flav_C"/>
    <property type="match status" value="1"/>
</dbReference>
<dbReference type="HOGENOM" id="CLU_058050_0_0_9"/>
<keyword evidence="6" id="KW-1185">Reference proteome</keyword>
<dbReference type="Proteomes" id="UP000001683">
    <property type="component" value="Chromosome"/>
</dbReference>
<keyword evidence="3" id="KW-0560">Oxidoreductase</keyword>
<gene>
    <name evidence="5" type="ordered locus">Nther_0767</name>
</gene>
<dbReference type="STRING" id="457570.Nther_0767"/>